<dbReference type="PRINTS" id="PR00469">
    <property type="entry name" value="PNDRDTASEII"/>
</dbReference>
<keyword evidence="5" id="KW-1185">Reference proteome</keyword>
<keyword evidence="2" id="KW-0560">Oxidoreductase</keyword>
<name>A0A5C8ZAA0_9GAMM</name>
<reference evidence="4 5" key="1">
    <citation type="submission" date="2019-07" db="EMBL/GenBank/DDBJ databases">
        <title>Reinekea sp. strain SSH23 genome sequencing and assembly.</title>
        <authorList>
            <person name="Kim I."/>
        </authorList>
    </citation>
    <scope>NUCLEOTIDE SEQUENCE [LARGE SCALE GENOMIC DNA]</scope>
    <source>
        <strain evidence="4 5">SSH23</strain>
    </source>
</reference>
<dbReference type="PRINTS" id="PR00368">
    <property type="entry name" value="FADPNR"/>
</dbReference>
<dbReference type="RefSeq" id="WP_147713490.1">
    <property type="nucleotide sequence ID" value="NZ_VKAD01000001.1"/>
</dbReference>
<evidence type="ECO:0000256" key="1">
    <source>
        <dbReference type="ARBA" id="ARBA00022630"/>
    </source>
</evidence>
<dbReference type="EMBL" id="VKAD01000001">
    <property type="protein sequence ID" value="TXR54091.1"/>
    <property type="molecule type" value="Genomic_DNA"/>
</dbReference>
<evidence type="ECO:0000313" key="5">
    <source>
        <dbReference type="Proteomes" id="UP000321764"/>
    </source>
</evidence>
<dbReference type="Pfam" id="PF07992">
    <property type="entry name" value="Pyr_redox_2"/>
    <property type="match status" value="1"/>
</dbReference>
<dbReference type="AlphaFoldDB" id="A0A5C8ZAA0"/>
<protein>
    <submittedName>
        <fullName evidence="4">NAD(P)/FAD-dependent oxidoreductase</fullName>
    </submittedName>
</protein>
<sequence>MKQDVIIIGGSFAGASAAMQLVRAQRKVTLVDAGQPRNRFAKHSHGFFGLDGYSPEAIKLKSWQQLLSYPTMTLLEDSVTEAIPQADCFKLTLSSGKVLIGKKLIIATGLTDILPDIEGIQARWGKTVAHCPYCHGYELRNRSLGVIATSEMSLHQASMIPDWGVTTYFSQGEFYADAEQKSFLQQRGVQFEDSPIIKILGEGVDISAVQLADGRTVDIQGLYVGPKTQMSSDIASRLGCKFIEAPMGAILQTDEFKQTSVAGVFAAGDIANPMQNATFASASGVMAGVGAHHQLIQELR</sequence>
<gene>
    <name evidence="4" type="ORF">FME95_06015</name>
</gene>
<proteinExistence type="predicted"/>
<dbReference type="InterPro" id="IPR036188">
    <property type="entry name" value="FAD/NAD-bd_sf"/>
</dbReference>
<accession>A0A5C8ZAA0</accession>
<evidence type="ECO:0000313" key="4">
    <source>
        <dbReference type="EMBL" id="TXR54091.1"/>
    </source>
</evidence>
<dbReference type="InterPro" id="IPR050097">
    <property type="entry name" value="Ferredoxin-NADP_redctase_2"/>
</dbReference>
<dbReference type="InterPro" id="IPR023753">
    <property type="entry name" value="FAD/NAD-binding_dom"/>
</dbReference>
<dbReference type="SUPFAM" id="SSF51905">
    <property type="entry name" value="FAD/NAD(P)-binding domain"/>
    <property type="match status" value="1"/>
</dbReference>
<feature type="domain" description="FAD/NAD(P)-binding" evidence="3">
    <location>
        <begin position="4"/>
        <end position="284"/>
    </location>
</feature>
<organism evidence="4 5">
    <name type="scientific">Reinekea thalattae</name>
    <dbReference type="NCBI Taxonomy" id="2593301"/>
    <lineage>
        <taxon>Bacteria</taxon>
        <taxon>Pseudomonadati</taxon>
        <taxon>Pseudomonadota</taxon>
        <taxon>Gammaproteobacteria</taxon>
        <taxon>Oceanospirillales</taxon>
        <taxon>Saccharospirillaceae</taxon>
        <taxon>Reinekea</taxon>
    </lineage>
</organism>
<evidence type="ECO:0000259" key="3">
    <source>
        <dbReference type="Pfam" id="PF07992"/>
    </source>
</evidence>
<dbReference type="Proteomes" id="UP000321764">
    <property type="component" value="Unassembled WGS sequence"/>
</dbReference>
<dbReference type="GO" id="GO:0016491">
    <property type="term" value="F:oxidoreductase activity"/>
    <property type="evidence" value="ECO:0007669"/>
    <property type="project" value="UniProtKB-KW"/>
</dbReference>
<keyword evidence="1" id="KW-0285">Flavoprotein</keyword>
<dbReference type="Gene3D" id="3.50.50.60">
    <property type="entry name" value="FAD/NAD(P)-binding domain"/>
    <property type="match status" value="2"/>
</dbReference>
<evidence type="ECO:0000256" key="2">
    <source>
        <dbReference type="ARBA" id="ARBA00023002"/>
    </source>
</evidence>
<comment type="caution">
    <text evidence="4">The sequence shown here is derived from an EMBL/GenBank/DDBJ whole genome shotgun (WGS) entry which is preliminary data.</text>
</comment>
<dbReference type="OrthoDB" id="9786503at2"/>
<dbReference type="PANTHER" id="PTHR48105">
    <property type="entry name" value="THIOREDOXIN REDUCTASE 1-RELATED-RELATED"/>
    <property type="match status" value="1"/>
</dbReference>